<evidence type="ECO:0000256" key="1">
    <source>
        <dbReference type="ARBA" id="ARBA00022729"/>
    </source>
</evidence>
<evidence type="ECO:0000313" key="5">
    <source>
        <dbReference type="Proteomes" id="UP000486602"/>
    </source>
</evidence>
<evidence type="ECO:0000313" key="4">
    <source>
        <dbReference type="EMBL" id="NEN24398.1"/>
    </source>
</evidence>
<evidence type="ECO:0000259" key="3">
    <source>
        <dbReference type="Pfam" id="PF18962"/>
    </source>
</evidence>
<keyword evidence="5" id="KW-1185">Reference proteome</keyword>
<dbReference type="Proteomes" id="UP000486602">
    <property type="component" value="Unassembled WGS sequence"/>
</dbReference>
<gene>
    <name evidence="4" type="ORF">G3O08_12880</name>
</gene>
<dbReference type="AlphaFoldDB" id="A0A7K3WSA3"/>
<name>A0A7K3WSA3_9FLAO</name>
<keyword evidence="1 2" id="KW-0732">Signal</keyword>
<reference evidence="4 5" key="1">
    <citation type="submission" date="2020-02" db="EMBL/GenBank/DDBJ databases">
        <title>Out from the shadows clarifying the taxonomy of the family Cryomorphaceae and related taxa by utilizing the GTDB taxonomic framework.</title>
        <authorList>
            <person name="Bowman J.P."/>
        </authorList>
    </citation>
    <scope>NUCLEOTIDE SEQUENCE [LARGE SCALE GENOMIC DNA]</scope>
    <source>
        <strain evidence="4 5">QSSC 1-22</strain>
    </source>
</reference>
<dbReference type="InterPro" id="IPR026444">
    <property type="entry name" value="Secre_tail"/>
</dbReference>
<dbReference type="RefSeq" id="WP_163285791.1">
    <property type="nucleotide sequence ID" value="NZ_JAAGVY010000025.1"/>
</dbReference>
<evidence type="ECO:0000256" key="2">
    <source>
        <dbReference type="SAM" id="SignalP"/>
    </source>
</evidence>
<accession>A0A7K3WSA3</accession>
<feature type="chain" id="PRO_5029827649" evidence="2">
    <location>
        <begin position="22"/>
        <end position="663"/>
    </location>
</feature>
<feature type="domain" description="Secretion system C-terminal sorting" evidence="3">
    <location>
        <begin position="588"/>
        <end position="659"/>
    </location>
</feature>
<dbReference type="EMBL" id="JAAGVY010000025">
    <property type="protein sequence ID" value="NEN24398.1"/>
    <property type="molecule type" value="Genomic_DNA"/>
</dbReference>
<organism evidence="4 5">
    <name type="scientific">Cryomorpha ignava</name>
    <dbReference type="NCBI Taxonomy" id="101383"/>
    <lineage>
        <taxon>Bacteria</taxon>
        <taxon>Pseudomonadati</taxon>
        <taxon>Bacteroidota</taxon>
        <taxon>Flavobacteriia</taxon>
        <taxon>Flavobacteriales</taxon>
        <taxon>Cryomorphaceae</taxon>
        <taxon>Cryomorpha</taxon>
    </lineage>
</organism>
<dbReference type="Gene3D" id="2.60.40.3080">
    <property type="match status" value="1"/>
</dbReference>
<sequence>MKTILQYTGILLTLLSGSAFGQWNSDPAAPIAVCTETGIQKGVQSFADGSGGIYTFWLDARTGNNQWDVYGQHYNEQGVPQWESGGKEIINNDGQINIFRILSVANGQFLIGWSVQYSAINTGNGVFVQRLNVNGDFVWSTTLKLRGDSNYTNGISNIAFVESAGIYYLASQATVIGGANVLRISKFDGDGDLLWPYGGTVPTSMTGFGGFGISSDNNGGLYVYHNNGNGSGAGMKCMLVAGESDLVNQWTAWTSVIAGSQGLNYQYSGIGDNTGITFVWQGSGPEGTSTNLYARRLLAANGSLGWNATTKLICVADGNQHNFYWKKSGSNYYITWADSRPGVVGNSAIYAQKFTTNGVILWEENGVEVADLNTYIPNPEFDLDENNTMCIAHKASPGFMAQKVTTDGDLVWDPAGVIALTNIFAPFYSDFNVVYTDGKFLVVSARSVPSGGADNIYISKVTLPAVQVTETVTACNEYTAYGQTFDQSDTYVIDLQDTVVTLQLTIVQNIAEISLDGNTLVSLYDGDFRWIDCNTEEFIDEATGPTYVVTESGSYSLEITNGDCVSVSDCVEVLVTTIEEKEAAGFLLYPNPGSEFFILEFHGTENPISLQVIDIAGRIVHSEKLKTSEKNHSVDLSSEAKGTYFMRIEFDNGQFGAKKWIKL</sequence>
<dbReference type="NCBIfam" id="TIGR04183">
    <property type="entry name" value="Por_Secre_tail"/>
    <property type="match status" value="1"/>
</dbReference>
<proteinExistence type="predicted"/>
<protein>
    <submittedName>
        <fullName evidence="4">T9SS type A sorting domain-containing protein</fullName>
    </submittedName>
</protein>
<dbReference type="Pfam" id="PF18962">
    <property type="entry name" value="Por_Secre_tail"/>
    <property type="match status" value="1"/>
</dbReference>
<comment type="caution">
    <text evidence="4">The sequence shown here is derived from an EMBL/GenBank/DDBJ whole genome shotgun (WGS) entry which is preliminary data.</text>
</comment>
<feature type="signal peptide" evidence="2">
    <location>
        <begin position="1"/>
        <end position="21"/>
    </location>
</feature>